<reference evidence="2" key="1">
    <citation type="submission" date="2017-02" db="UniProtKB">
        <authorList>
            <consortium name="WormBaseParasite"/>
        </authorList>
    </citation>
    <scope>IDENTIFICATION</scope>
</reference>
<evidence type="ECO:0000256" key="1">
    <source>
        <dbReference type="SAM" id="MobiDB-lite"/>
    </source>
</evidence>
<dbReference type="AlphaFoldDB" id="A0A0R3THN0"/>
<organism evidence="2">
    <name type="scientific">Rodentolepis nana</name>
    <name type="common">Dwarf tapeworm</name>
    <name type="synonym">Hymenolepis nana</name>
    <dbReference type="NCBI Taxonomy" id="102285"/>
    <lineage>
        <taxon>Eukaryota</taxon>
        <taxon>Metazoa</taxon>
        <taxon>Spiralia</taxon>
        <taxon>Lophotrochozoa</taxon>
        <taxon>Platyhelminthes</taxon>
        <taxon>Cestoda</taxon>
        <taxon>Eucestoda</taxon>
        <taxon>Cyclophyllidea</taxon>
        <taxon>Hymenolepididae</taxon>
        <taxon>Rodentolepis</taxon>
    </lineage>
</organism>
<dbReference type="WBParaSite" id="HNAJ_0000657101-mRNA-1">
    <property type="protein sequence ID" value="HNAJ_0000657101-mRNA-1"/>
    <property type="gene ID" value="HNAJ_0000657101"/>
</dbReference>
<feature type="region of interest" description="Disordered" evidence="1">
    <location>
        <begin position="21"/>
        <end position="129"/>
    </location>
</feature>
<sequence>LQCNGTRTTPDLLLASSDISKIIDDPGSGHKPVREIIDDPGSGHKPSFYHRQQKHDKESANDWVWSQTYHRQQKHDKESANSIGSKSEAKRKRDALRNTADQCKRDALRNTADQTGRDALCNTADQTGSGTPFAILLITLEEKKTYKPGDDNQLS</sequence>
<evidence type="ECO:0000313" key="2">
    <source>
        <dbReference type="WBParaSite" id="HNAJ_0000657101-mRNA-1"/>
    </source>
</evidence>
<feature type="compositionally biased region" description="Basic and acidic residues" evidence="1">
    <location>
        <begin position="21"/>
        <end position="37"/>
    </location>
</feature>
<protein>
    <submittedName>
        <fullName evidence="2">Endo/exonuclease/phosphatase domain-containing protein</fullName>
    </submittedName>
</protein>
<proteinExistence type="predicted"/>
<name>A0A0R3THN0_RODNA</name>
<accession>A0A0R3THN0</accession>